<organism evidence="12 13">
    <name type="scientific">Sapajus apella</name>
    <name type="common">Brown-capped capuchin</name>
    <name type="synonym">Cebus apella</name>
    <dbReference type="NCBI Taxonomy" id="9515"/>
    <lineage>
        <taxon>Eukaryota</taxon>
        <taxon>Metazoa</taxon>
        <taxon>Chordata</taxon>
        <taxon>Craniata</taxon>
        <taxon>Vertebrata</taxon>
        <taxon>Euteleostomi</taxon>
        <taxon>Mammalia</taxon>
        <taxon>Eutheria</taxon>
        <taxon>Euarchontoglires</taxon>
        <taxon>Primates</taxon>
        <taxon>Haplorrhini</taxon>
        <taxon>Platyrrhini</taxon>
        <taxon>Cebidae</taxon>
        <taxon>Cebinae</taxon>
        <taxon>Sapajus</taxon>
    </lineage>
</organism>
<evidence type="ECO:0000256" key="3">
    <source>
        <dbReference type="ARBA" id="ARBA00022801"/>
    </source>
</evidence>
<dbReference type="CTD" id="284325"/>
<evidence type="ECO:0000256" key="4">
    <source>
        <dbReference type="ARBA" id="ARBA00034725"/>
    </source>
</evidence>
<dbReference type="GO" id="GO:0004177">
    <property type="term" value="F:aminopeptidase activity"/>
    <property type="evidence" value="ECO:0007669"/>
    <property type="project" value="UniProtKB-KW"/>
</dbReference>
<keyword evidence="2" id="KW-0645">Protease</keyword>
<comment type="similarity">
    <text evidence="4">Belongs to the ACTMAP family.</text>
</comment>
<evidence type="ECO:0000256" key="10">
    <source>
        <dbReference type="ARBA" id="ARBA00093265"/>
    </source>
</evidence>
<keyword evidence="12" id="KW-1185">Reference proteome</keyword>
<comment type="catalytic activity">
    <reaction evidence="10">
        <text>N-terminal N(alpha)-acetyl-L-methionyl-L-glutamyl-[protein] + H2O = N-terminal L-glutamyl-[protein] + N-acetyl-L-methionine</text>
        <dbReference type="Rhea" id="RHEA:74575"/>
        <dbReference type="Rhea" id="RHEA-COMP:12668"/>
        <dbReference type="Rhea" id="RHEA-COMP:12697"/>
        <dbReference type="ChEBI" id="CHEBI:15377"/>
        <dbReference type="ChEBI" id="CHEBI:64721"/>
        <dbReference type="ChEBI" id="CHEBI:71670"/>
        <dbReference type="ChEBI" id="CHEBI:133360"/>
    </reaction>
    <physiologicalReaction direction="left-to-right" evidence="10">
        <dbReference type="Rhea" id="RHEA:74576"/>
    </physiologicalReaction>
</comment>
<accession>A0A6J3FFV9</accession>
<evidence type="ECO:0000256" key="5">
    <source>
        <dbReference type="ARBA" id="ARBA00034848"/>
    </source>
</evidence>
<protein>
    <recommendedName>
        <fullName evidence="5">Actin maturation protease</fullName>
    </recommendedName>
    <alternativeName>
        <fullName evidence="6">Actin aminopeptidase ACTMAP</fullName>
    </alternativeName>
</protein>
<comment type="catalytic activity">
    <reaction evidence="9">
        <text>N-terminal N(alpha)-acetyl-L-methionyl-L-aspartyl-[protein] + H2O = N-terminal L-aspartyl-[protein] + N-acetyl-L-methionine</text>
        <dbReference type="Rhea" id="RHEA:74571"/>
        <dbReference type="Rhea" id="RHEA-COMP:12669"/>
        <dbReference type="Rhea" id="RHEA-COMP:12693"/>
        <dbReference type="ChEBI" id="CHEBI:15377"/>
        <dbReference type="ChEBI" id="CHEBI:64720"/>
        <dbReference type="ChEBI" id="CHEBI:71670"/>
        <dbReference type="ChEBI" id="CHEBI:133063"/>
    </reaction>
    <physiologicalReaction direction="left-to-right" evidence="9">
        <dbReference type="Rhea" id="RHEA:74572"/>
    </physiologicalReaction>
</comment>
<feature type="region of interest" description="Disordered" evidence="11">
    <location>
        <begin position="1"/>
        <end position="73"/>
    </location>
</feature>
<evidence type="ECO:0000256" key="7">
    <source>
        <dbReference type="ARBA" id="ARBA00047999"/>
    </source>
</evidence>
<evidence type="ECO:0000256" key="8">
    <source>
        <dbReference type="ARBA" id="ARBA00049041"/>
    </source>
</evidence>
<dbReference type="PANTHER" id="PTHR28631">
    <property type="entry name" value="UPF0692 PROTEIN C19ORF54"/>
    <property type="match status" value="1"/>
</dbReference>
<keyword evidence="3" id="KW-0378">Hydrolase</keyword>
<gene>
    <name evidence="13" type="primary">CUNH19orf54</name>
</gene>
<name>A0A6J3FFV9_SAPAP</name>
<dbReference type="GO" id="GO:0006508">
    <property type="term" value="P:proteolysis"/>
    <property type="evidence" value="ECO:0007669"/>
    <property type="project" value="UniProtKB-KW"/>
</dbReference>
<dbReference type="Proteomes" id="UP000504640">
    <property type="component" value="Unplaced"/>
</dbReference>
<evidence type="ECO:0000313" key="12">
    <source>
        <dbReference type="Proteomes" id="UP000504640"/>
    </source>
</evidence>
<evidence type="ECO:0000256" key="6">
    <source>
        <dbReference type="ARBA" id="ARBA00034908"/>
    </source>
</evidence>
<evidence type="ECO:0000256" key="1">
    <source>
        <dbReference type="ARBA" id="ARBA00022438"/>
    </source>
</evidence>
<evidence type="ECO:0000256" key="2">
    <source>
        <dbReference type="ARBA" id="ARBA00022670"/>
    </source>
</evidence>
<sequence>MTSPSSPPLKSPIPPPRTSVPQASSIPPPPLPTSPLDFLAFPSRPWSQQTPVPPPPPLPPPPAASGPAPPHVFGLEKSQLLKEALEKAGPVPKGREDVKRLLKLHKDRFRGDLQWILFCADLPSLIQEGPQCGLVALWMAGTLLSPPSGVPLERLVQVAMERGYTAQGEMFSVADMGRLAQEVLGCQAKLLSGGLGGPNRDLVLQHLVTGHPLLIPYDEDFNHEPCQRKGYKAHWAVSAGILLGVPAVPGLGYTEDPELPGLFHPVLGAPCQPPSLPEESSPGAVYLLSKQGKSWHYQLWDYDQVRESNLQLTDFSPSRATDGRVYVVPAGGVRAGLCGQALLLRPQGCSLAQSPFEVCRHFSTCDDPKV</sequence>
<dbReference type="GeneID" id="116530604"/>
<dbReference type="Pfam" id="PF21646">
    <property type="entry name" value="ACTMAP-like_C"/>
    <property type="match status" value="1"/>
</dbReference>
<reference evidence="13" key="1">
    <citation type="submission" date="2025-08" db="UniProtKB">
        <authorList>
            <consortium name="RefSeq"/>
        </authorList>
    </citation>
    <scope>IDENTIFICATION</scope>
    <source>
        <tissue evidence="13">Blood</tissue>
    </source>
</reference>
<comment type="catalytic activity">
    <reaction evidence="7">
        <text>N-terminal N(alpha)-acetyl-L-cysteinyl-L-glutamyl-[protein] + H2O = N-terminal L-glutamyl-[protein] + N-acetyl-L-cysteine</text>
        <dbReference type="Rhea" id="RHEA:74583"/>
        <dbReference type="Rhea" id="RHEA-COMP:12668"/>
        <dbReference type="Rhea" id="RHEA-COMP:18396"/>
        <dbReference type="ChEBI" id="CHEBI:15377"/>
        <dbReference type="ChEBI" id="CHEBI:64721"/>
        <dbReference type="ChEBI" id="CHEBI:78236"/>
        <dbReference type="ChEBI" id="CHEBI:193601"/>
    </reaction>
    <physiologicalReaction direction="left-to-right" evidence="7">
        <dbReference type="Rhea" id="RHEA:74584"/>
    </physiologicalReaction>
</comment>
<evidence type="ECO:0000256" key="11">
    <source>
        <dbReference type="SAM" id="MobiDB-lite"/>
    </source>
</evidence>
<dbReference type="RefSeq" id="XP_032104609.1">
    <property type="nucleotide sequence ID" value="XM_032248718.1"/>
</dbReference>
<proteinExistence type="inferred from homology"/>
<feature type="compositionally biased region" description="Pro residues" evidence="11">
    <location>
        <begin position="1"/>
        <end position="18"/>
    </location>
</feature>
<evidence type="ECO:0000256" key="9">
    <source>
        <dbReference type="ARBA" id="ARBA00093241"/>
    </source>
</evidence>
<comment type="catalytic activity">
    <reaction evidence="8">
        <text>N-terminal N(alpha)-acetyl-L-cysteinyl-L-aspartyl-[protein] + H2O = N-terminal L-aspartyl-[protein] + N-acetyl-L-cysteine</text>
        <dbReference type="Rhea" id="RHEA:74579"/>
        <dbReference type="Rhea" id="RHEA-COMP:12669"/>
        <dbReference type="Rhea" id="RHEA-COMP:18395"/>
        <dbReference type="ChEBI" id="CHEBI:15377"/>
        <dbReference type="ChEBI" id="CHEBI:64720"/>
        <dbReference type="ChEBI" id="CHEBI:78236"/>
        <dbReference type="ChEBI" id="CHEBI:193599"/>
    </reaction>
    <physiologicalReaction direction="left-to-right" evidence="8">
        <dbReference type="Rhea" id="RHEA:74580"/>
    </physiologicalReaction>
</comment>
<feature type="compositionally biased region" description="Pro residues" evidence="11">
    <location>
        <begin position="51"/>
        <end position="70"/>
    </location>
</feature>
<evidence type="ECO:0000313" key="13">
    <source>
        <dbReference type="RefSeq" id="XP_032104609.1"/>
    </source>
</evidence>
<keyword evidence="1" id="KW-0031">Aminopeptidase</keyword>
<dbReference type="InterPro" id="IPR040043">
    <property type="entry name" value="ACTMAP"/>
</dbReference>
<dbReference type="AlphaFoldDB" id="A0A6J3FFV9"/>
<dbReference type="PANTHER" id="PTHR28631:SF1">
    <property type="entry name" value="ACTIN MATURATION PROTEASE"/>
    <property type="match status" value="1"/>
</dbReference>